<dbReference type="SMART" id="SM00470">
    <property type="entry name" value="ParB"/>
    <property type="match status" value="1"/>
</dbReference>
<feature type="domain" description="ParB-like N-terminal" evidence="2">
    <location>
        <begin position="11"/>
        <end position="100"/>
    </location>
</feature>
<dbReference type="PANTHER" id="PTHR33375">
    <property type="entry name" value="CHROMOSOME-PARTITIONING PROTEIN PARB-RELATED"/>
    <property type="match status" value="1"/>
</dbReference>
<dbReference type="InterPro" id="IPR036086">
    <property type="entry name" value="ParB/Sulfiredoxin_sf"/>
</dbReference>
<evidence type="ECO:0000313" key="3">
    <source>
        <dbReference type="EMBL" id="SOC07530.1"/>
    </source>
</evidence>
<dbReference type="PANTHER" id="PTHR33375:SF1">
    <property type="entry name" value="CHROMOSOME-PARTITIONING PROTEIN PARB-RELATED"/>
    <property type="match status" value="1"/>
</dbReference>
<name>A0A285SJJ3_9RHOB</name>
<dbReference type="Proteomes" id="UP000219111">
    <property type="component" value="Unassembled WGS sequence"/>
</dbReference>
<dbReference type="EMBL" id="OBMT01000006">
    <property type="protein sequence ID" value="SOC07530.1"/>
    <property type="molecule type" value="Genomic_DNA"/>
</dbReference>
<dbReference type="NCBIfam" id="TIGR00180">
    <property type="entry name" value="parB_part"/>
    <property type="match status" value="1"/>
</dbReference>
<dbReference type="InterPro" id="IPR004437">
    <property type="entry name" value="ParB/RepB/Spo0J"/>
</dbReference>
<evidence type="ECO:0000313" key="4">
    <source>
        <dbReference type="Proteomes" id="UP000219111"/>
    </source>
</evidence>
<comment type="similarity">
    <text evidence="1">Belongs to the ParB family.</text>
</comment>
<dbReference type="Gene3D" id="1.10.10.2830">
    <property type="match status" value="1"/>
</dbReference>
<proteinExistence type="inferred from homology"/>
<dbReference type="Gene3D" id="3.90.1530.30">
    <property type="match status" value="1"/>
</dbReference>
<dbReference type="InterPro" id="IPR011111">
    <property type="entry name" value="Plasmid_RepB"/>
</dbReference>
<accession>A0A285SJJ3</accession>
<dbReference type="InterPro" id="IPR003115">
    <property type="entry name" value="ParB_N"/>
</dbReference>
<evidence type="ECO:0000259" key="2">
    <source>
        <dbReference type="SMART" id="SM00470"/>
    </source>
</evidence>
<dbReference type="CDD" id="cd16411">
    <property type="entry name" value="ParB_N_like"/>
    <property type="match status" value="1"/>
</dbReference>
<dbReference type="SUPFAM" id="SSF110849">
    <property type="entry name" value="ParB/Sulfiredoxin"/>
    <property type="match status" value="1"/>
</dbReference>
<dbReference type="GO" id="GO:0005694">
    <property type="term" value="C:chromosome"/>
    <property type="evidence" value="ECO:0007669"/>
    <property type="project" value="TreeGrafter"/>
</dbReference>
<reference evidence="4" key="1">
    <citation type="submission" date="2017-08" db="EMBL/GenBank/DDBJ databases">
        <authorList>
            <person name="Varghese N."/>
            <person name="Submissions S."/>
        </authorList>
    </citation>
    <scope>NUCLEOTIDE SEQUENCE [LARGE SCALE GENOMIC DNA]</scope>
    <source>
        <strain evidence="4">JA276</strain>
    </source>
</reference>
<gene>
    <name evidence="3" type="ORF">SAMN05877831_1062</name>
</gene>
<organism evidence="3 4">
    <name type="scientific">Rhodobacter maris</name>
    <dbReference type="NCBI Taxonomy" id="446682"/>
    <lineage>
        <taxon>Bacteria</taxon>
        <taxon>Pseudomonadati</taxon>
        <taxon>Pseudomonadota</taxon>
        <taxon>Alphaproteobacteria</taxon>
        <taxon>Rhodobacterales</taxon>
        <taxon>Rhodobacter group</taxon>
        <taxon>Rhodobacter</taxon>
    </lineage>
</organism>
<dbReference type="SUPFAM" id="SSF109709">
    <property type="entry name" value="KorB DNA-binding domain-like"/>
    <property type="match status" value="1"/>
</dbReference>
<dbReference type="AlphaFoldDB" id="A0A285SJJ3"/>
<dbReference type="InterPro" id="IPR050336">
    <property type="entry name" value="Chromosome_partition/occlusion"/>
</dbReference>
<keyword evidence="4" id="KW-1185">Reference proteome</keyword>
<dbReference type="GO" id="GO:0003677">
    <property type="term" value="F:DNA binding"/>
    <property type="evidence" value="ECO:0007669"/>
    <property type="project" value="InterPro"/>
</dbReference>
<dbReference type="Pfam" id="PF02195">
    <property type="entry name" value="ParB_N"/>
    <property type="match status" value="1"/>
</dbReference>
<dbReference type="RefSeq" id="WP_217991888.1">
    <property type="nucleotide sequence ID" value="NZ_OBMT01000006.1"/>
</dbReference>
<sequence length="298" mass="33719">MTDPPRPQHLRMIPIDRIGVLNPRARNKRLHREIVDNIDAVGLKRPVTVRRHPDDPERYDLVCGEGRLEAFRLLGQEKIPAVVIEAEDAACMVMSLVENIARRQHRPIDLMLEIGNLHQRGYTDVDIAEKIGCTQSWVNVIVTLLERGEERLVAAVETGLIPVSLAVDIARAKGDDVQALLMDAYEAGQIKGKKLGKIRRLLNQRLLQKKTVPDSGLGRRGGSRKLTQADLMKLYQREADKQRILVRKSDVTQARLIFIVEALRDLLSQGEFPELLRDEGLIDMPRALADRLMPEPVR</sequence>
<dbReference type="Pfam" id="PF07506">
    <property type="entry name" value="RepB"/>
    <property type="match status" value="1"/>
</dbReference>
<protein>
    <submittedName>
        <fullName evidence="3">ParB family chromosome partitioning protein</fullName>
    </submittedName>
</protein>
<dbReference type="GO" id="GO:0007059">
    <property type="term" value="P:chromosome segregation"/>
    <property type="evidence" value="ECO:0007669"/>
    <property type="project" value="TreeGrafter"/>
</dbReference>
<evidence type="ECO:0000256" key="1">
    <source>
        <dbReference type="ARBA" id="ARBA00006295"/>
    </source>
</evidence>